<keyword evidence="3" id="KW-1185">Reference proteome</keyword>
<dbReference type="OrthoDB" id="8576773at2"/>
<feature type="region of interest" description="Disordered" evidence="1">
    <location>
        <begin position="1"/>
        <end position="23"/>
    </location>
</feature>
<evidence type="ECO:0000313" key="2">
    <source>
        <dbReference type="EMBL" id="ATB45253.1"/>
    </source>
</evidence>
<dbReference type="Proteomes" id="UP000217343">
    <property type="component" value="Chromosome"/>
</dbReference>
<reference evidence="2 3" key="1">
    <citation type="submission" date="2017-06" db="EMBL/GenBank/DDBJ databases">
        <title>Sequencing and comparative analysis of myxobacterial genomes.</title>
        <authorList>
            <person name="Rupp O."/>
            <person name="Goesmann A."/>
            <person name="Sogaard-Andersen L."/>
        </authorList>
    </citation>
    <scope>NUCLEOTIDE SEQUENCE [LARGE SCALE GENOMIC DNA]</scope>
    <source>
        <strain evidence="2 3">DSM 14697</strain>
    </source>
</reference>
<dbReference type="RefSeq" id="WP_095957129.1">
    <property type="nucleotide sequence ID" value="NZ_CP022203.1"/>
</dbReference>
<proteinExistence type="predicted"/>
<feature type="compositionally biased region" description="Basic and acidic residues" evidence="1">
    <location>
        <begin position="8"/>
        <end position="18"/>
    </location>
</feature>
<dbReference type="KEGG" id="mmas:MYMAC_000838"/>
<evidence type="ECO:0000256" key="1">
    <source>
        <dbReference type="SAM" id="MobiDB-lite"/>
    </source>
</evidence>
<dbReference type="AlphaFoldDB" id="A0A250JNL2"/>
<evidence type="ECO:0000313" key="3">
    <source>
        <dbReference type="Proteomes" id="UP000217343"/>
    </source>
</evidence>
<dbReference type="Gene3D" id="2.170.15.10">
    <property type="entry name" value="Proaerolysin, chain A, domain 3"/>
    <property type="match status" value="1"/>
</dbReference>
<name>A0A250JNL2_9BACT</name>
<organism evidence="2 3">
    <name type="scientific">Corallococcus macrosporus DSM 14697</name>
    <dbReference type="NCBI Taxonomy" id="1189310"/>
    <lineage>
        <taxon>Bacteria</taxon>
        <taxon>Pseudomonadati</taxon>
        <taxon>Myxococcota</taxon>
        <taxon>Myxococcia</taxon>
        <taxon>Myxococcales</taxon>
        <taxon>Cystobacterineae</taxon>
        <taxon>Myxococcaceae</taxon>
        <taxon>Corallococcus</taxon>
    </lineage>
</organism>
<protein>
    <submittedName>
        <fullName evidence="2">Uncharacterized protein</fullName>
    </submittedName>
</protein>
<accession>A0A250JNL2</accession>
<sequence>MFISQLPEPRDREGRSIKPPELPSGTFILYRDAGIDSESKSFNLAEYPPERRHSLAGGGFDDATTWIAFNLPEGKVVTLMTHHREPEDGQPVWDLRYTGETVDLVGTGTPQLVDLDAIYMGDKLSSFFWRQVDLNQGAIELFEEFDYKGSRTLLFISEWADEERHALNGWYIEDRLSSVRWSTLDDTVVVRLFETRKKEEGGRSFNEIHGAGTVKEIPDLTRHDFDNVLSSFSWTRIIPERAVIKSFKIKFDETNFEDGSVKNYTVIQEGLNDSPVDQPGKISLSHEISETVTLTVSDEHRVGANFKFRHLSKAGLGDSGTESEVTIELSYDYTHRDEKESSKTVTTVTALEQDFIKPRYSSFKCEMVAMVGRLKPTTFRTDVTRWYNQGLPGTVKEIDEVTRKTLYRRDETLVGRVEGSFCYKVRLEIKSTPIPGRPPPQA</sequence>
<gene>
    <name evidence="2" type="ORF">MYMAC_000838</name>
</gene>
<dbReference type="EMBL" id="CP022203">
    <property type="protein sequence ID" value="ATB45253.1"/>
    <property type="molecule type" value="Genomic_DNA"/>
</dbReference>